<organism evidence="1 2">
    <name type="scientific">Hydrogenophaga aromaticivorans</name>
    <dbReference type="NCBI Taxonomy" id="2610898"/>
    <lineage>
        <taxon>Bacteria</taxon>
        <taxon>Pseudomonadati</taxon>
        <taxon>Pseudomonadota</taxon>
        <taxon>Betaproteobacteria</taxon>
        <taxon>Burkholderiales</taxon>
        <taxon>Comamonadaceae</taxon>
        <taxon>Hydrogenophaga</taxon>
    </lineage>
</organism>
<proteinExistence type="predicted"/>
<dbReference type="Proteomes" id="UP000545507">
    <property type="component" value="Unassembled WGS sequence"/>
</dbReference>
<dbReference type="AlphaFoldDB" id="A0A7Y8H0Y5"/>
<keyword evidence="2" id="KW-1185">Reference proteome</keyword>
<accession>A0A7Y8H0Y5</accession>
<dbReference type="EMBL" id="VYGV01000027">
    <property type="protein sequence ID" value="NWF48486.1"/>
    <property type="molecule type" value="Genomic_DNA"/>
</dbReference>
<evidence type="ECO:0000313" key="1">
    <source>
        <dbReference type="EMBL" id="NWF48486.1"/>
    </source>
</evidence>
<dbReference type="Pfam" id="PF12261">
    <property type="entry name" value="T_hemolysin"/>
    <property type="match status" value="1"/>
</dbReference>
<dbReference type="InterPro" id="IPR022050">
    <property type="entry name" value="T_hemolysin"/>
</dbReference>
<sequence>MALSSFPDDRLPTLIAPAPVPRLTVHTVDDPRRGEVEAFIGRVYARRFGARVTGFAPTLVCLRDPLSQQIVAAAGYRRAHQGTLFLQRYLDAPIGQLLAAHQNGAAVAPEGIFEVGHLAAERPGEGRRLIFLMAHHLAVEGASWVVSTLTEELRHLFVRLGVTPLALGRADAQALGDAASEWGSYYEHHPVVLAGQVQQALRLLERRQRSAGAAS</sequence>
<gene>
    <name evidence="1" type="ORF">F3K02_24985</name>
</gene>
<evidence type="ECO:0000313" key="2">
    <source>
        <dbReference type="Proteomes" id="UP000545507"/>
    </source>
</evidence>
<comment type="caution">
    <text evidence="1">The sequence shown here is derived from an EMBL/GenBank/DDBJ whole genome shotgun (WGS) entry which is preliminary data.</text>
</comment>
<evidence type="ECO:0008006" key="3">
    <source>
        <dbReference type="Google" id="ProtNLM"/>
    </source>
</evidence>
<protein>
    <recommendedName>
        <fullName evidence="3">Thermostable hemolysin</fullName>
    </recommendedName>
</protein>
<dbReference type="RefSeq" id="WP_177139148.1">
    <property type="nucleotide sequence ID" value="NZ_JAGPWB010000005.1"/>
</dbReference>
<reference evidence="1 2" key="1">
    <citation type="submission" date="2019-09" db="EMBL/GenBank/DDBJ databases">
        <title>Hydrogenophaga aromatica sp. nov., isolated from a para-xylene-degrading enrichment culture.</title>
        <authorList>
            <person name="Tancsics A."/>
            <person name="Banerjee S."/>
        </authorList>
    </citation>
    <scope>NUCLEOTIDE SEQUENCE [LARGE SCALE GENOMIC DNA]</scope>
    <source>
        <strain evidence="1 2">D2P1</strain>
    </source>
</reference>
<name>A0A7Y8H0Y5_9BURK</name>